<dbReference type="Pfam" id="PF07730">
    <property type="entry name" value="HisKA_3"/>
    <property type="match status" value="1"/>
</dbReference>
<dbReference type="GO" id="GO:0000155">
    <property type="term" value="F:phosphorelay sensor kinase activity"/>
    <property type="evidence" value="ECO:0007669"/>
    <property type="project" value="InterPro"/>
</dbReference>
<evidence type="ECO:0000256" key="5">
    <source>
        <dbReference type="SAM" id="SignalP"/>
    </source>
</evidence>
<keyword evidence="4" id="KW-0812">Transmembrane</keyword>
<dbReference type="CDD" id="cd16917">
    <property type="entry name" value="HATPase_UhpB-NarQ-NarX-like"/>
    <property type="match status" value="1"/>
</dbReference>
<dbReference type="RefSeq" id="WP_184018784.1">
    <property type="nucleotide sequence ID" value="NZ_JACHFD010000010.1"/>
</dbReference>
<evidence type="ECO:0000256" key="2">
    <source>
        <dbReference type="ARBA" id="ARBA00022777"/>
    </source>
</evidence>
<dbReference type="InterPro" id="IPR003594">
    <property type="entry name" value="HATPase_dom"/>
</dbReference>
<keyword evidence="8" id="KW-1185">Reference proteome</keyword>
<proteinExistence type="predicted"/>
<evidence type="ECO:0000313" key="7">
    <source>
        <dbReference type="EMBL" id="MBB5352061.1"/>
    </source>
</evidence>
<reference evidence="7 8" key="1">
    <citation type="submission" date="2020-08" db="EMBL/GenBank/DDBJ databases">
        <title>Genomic Encyclopedia of Type Strains, Phase IV (KMG-IV): sequencing the most valuable type-strain genomes for metagenomic binning, comparative biology and taxonomic classification.</title>
        <authorList>
            <person name="Goeker M."/>
        </authorList>
    </citation>
    <scope>NUCLEOTIDE SEQUENCE [LARGE SCALE GENOMIC DNA]</scope>
    <source>
        <strain evidence="7 8">YC6886</strain>
    </source>
</reference>
<name>A0A840VH06_9BACT</name>
<comment type="caution">
    <text evidence="7">The sequence shown here is derived from an EMBL/GenBank/DDBJ whole genome shotgun (WGS) entry which is preliminary data.</text>
</comment>
<keyword evidence="1" id="KW-0808">Transferase</keyword>
<dbReference type="PANTHER" id="PTHR24421">
    <property type="entry name" value="NITRATE/NITRITE SENSOR PROTEIN NARX-RELATED"/>
    <property type="match status" value="1"/>
</dbReference>
<dbReference type="PANTHER" id="PTHR24421:SF62">
    <property type="entry name" value="SENSORY TRANSDUCTION HISTIDINE KINASE"/>
    <property type="match status" value="1"/>
</dbReference>
<dbReference type="InterPro" id="IPR050482">
    <property type="entry name" value="Sensor_HK_TwoCompSys"/>
</dbReference>
<evidence type="ECO:0000256" key="3">
    <source>
        <dbReference type="ARBA" id="ARBA00023012"/>
    </source>
</evidence>
<keyword evidence="4" id="KW-0472">Membrane</keyword>
<dbReference type="AlphaFoldDB" id="A0A840VH06"/>
<feature type="signal peptide" evidence="5">
    <location>
        <begin position="1"/>
        <end position="19"/>
    </location>
</feature>
<dbReference type="SUPFAM" id="SSF55874">
    <property type="entry name" value="ATPase domain of HSP90 chaperone/DNA topoisomerase II/histidine kinase"/>
    <property type="match status" value="1"/>
</dbReference>
<evidence type="ECO:0000259" key="6">
    <source>
        <dbReference type="SMART" id="SM00387"/>
    </source>
</evidence>
<gene>
    <name evidence="7" type="ORF">HNR46_002302</name>
</gene>
<dbReference type="Gene3D" id="3.30.565.10">
    <property type="entry name" value="Histidine kinase-like ATPase, C-terminal domain"/>
    <property type="match status" value="1"/>
</dbReference>
<dbReference type="EMBL" id="JACHFD010000010">
    <property type="protein sequence ID" value="MBB5352061.1"/>
    <property type="molecule type" value="Genomic_DNA"/>
</dbReference>
<feature type="transmembrane region" description="Helical" evidence="4">
    <location>
        <begin position="427"/>
        <end position="447"/>
    </location>
</feature>
<dbReference type="Gene3D" id="1.20.5.1930">
    <property type="match status" value="1"/>
</dbReference>
<dbReference type="InterPro" id="IPR036890">
    <property type="entry name" value="HATPase_C_sf"/>
</dbReference>
<dbReference type="GO" id="GO:0046983">
    <property type="term" value="F:protein dimerization activity"/>
    <property type="evidence" value="ECO:0007669"/>
    <property type="project" value="InterPro"/>
</dbReference>
<dbReference type="Pfam" id="PF02518">
    <property type="entry name" value="HATPase_c"/>
    <property type="match status" value="1"/>
</dbReference>
<dbReference type="GO" id="GO:0016020">
    <property type="term" value="C:membrane"/>
    <property type="evidence" value="ECO:0007669"/>
    <property type="project" value="InterPro"/>
</dbReference>
<accession>A0A840VH06</accession>
<evidence type="ECO:0000256" key="4">
    <source>
        <dbReference type="SAM" id="Phobius"/>
    </source>
</evidence>
<dbReference type="SMART" id="SM00387">
    <property type="entry name" value="HATPase_c"/>
    <property type="match status" value="1"/>
</dbReference>
<keyword evidence="2 7" id="KW-0418">Kinase</keyword>
<feature type="domain" description="Histidine kinase/HSP90-like ATPase" evidence="6">
    <location>
        <begin position="575"/>
        <end position="669"/>
    </location>
</feature>
<evidence type="ECO:0000313" key="8">
    <source>
        <dbReference type="Proteomes" id="UP000557717"/>
    </source>
</evidence>
<protein>
    <submittedName>
        <fullName evidence="7">Signal transduction histidine kinase</fullName>
    </submittedName>
</protein>
<organism evidence="7 8">
    <name type="scientific">Haloferula luteola</name>
    <dbReference type="NCBI Taxonomy" id="595692"/>
    <lineage>
        <taxon>Bacteria</taxon>
        <taxon>Pseudomonadati</taxon>
        <taxon>Verrucomicrobiota</taxon>
        <taxon>Verrucomicrobiia</taxon>
        <taxon>Verrucomicrobiales</taxon>
        <taxon>Verrucomicrobiaceae</taxon>
        <taxon>Haloferula</taxon>
    </lineage>
</organism>
<keyword evidence="3" id="KW-0902">Two-component regulatory system</keyword>
<evidence type="ECO:0000256" key="1">
    <source>
        <dbReference type="ARBA" id="ARBA00022679"/>
    </source>
</evidence>
<keyword evidence="5" id="KW-0732">Signal</keyword>
<feature type="chain" id="PRO_5032863187" evidence="5">
    <location>
        <begin position="20"/>
        <end position="669"/>
    </location>
</feature>
<dbReference type="Proteomes" id="UP000557717">
    <property type="component" value="Unassembled WGS sequence"/>
</dbReference>
<dbReference type="InterPro" id="IPR011712">
    <property type="entry name" value="Sig_transdc_His_kin_sub3_dim/P"/>
</dbReference>
<keyword evidence="4" id="KW-1133">Transmembrane helix</keyword>
<sequence length="669" mass="72064">MGFRHLVLILFLLPRLGFGAPDVLTQVGQVRALTPEKARARIPVEIEGVVIYFDATTGHAFIHDETGSVFFRPGIAGTPGSVTAAIGDHVRLRGITWAGEFSPSIAGPSSEDAPAPVELIPLGAGKLPEPLPVPFDQLKTGRWHDQWVSIHGTVREIDAAPGLGPRRISLLLSGPDGRSIQALGNNLDIGNPVMEVNQEIELRGIVAGGGDALGRLQDAHLLIGDASWIQSDSASTTAAFDQAPTALSDLRRYLPPEIRAHRIRVDGSISLVVPNQGFFLTDGHLGTWIETTQQQSFHLGDIVTAVGYVSGNTLTDGIIKVLAQGPPPAPRVTQPSELNDATLQGALVTLEGTLRDLRNLSTGSDFHIEDRNGHTIAATAPPLSAPPESGARILVTGVADQGQLRLRNSRDLTILSGPPWLTPSRQIALLIGAAFVVTAIILGLTSLKIQVARQTRLIQAQLVHRTLVEERQRMGRELHDSLEQYLAGLHLQLGALKDRTADSPASVRELAAGAVRMLDHCREEARRSVFELRTQTFQREGLAAALVQFVEEIHPSAPPTVTVEITGVTRPLPSATEFNLLRCAQEATANALKHAQAQSIQLHLHYLPDRIRLSIHDDGQGFDPAAPYASQRPHFGLLHLKERSDRMHAELAVDSAPGLGTTVTLHLPL</sequence>